<dbReference type="GO" id="GO:0030036">
    <property type="term" value="P:actin cytoskeleton organization"/>
    <property type="evidence" value="ECO:0007669"/>
    <property type="project" value="UniProtKB-ARBA"/>
</dbReference>
<dbReference type="Pfam" id="PF16300">
    <property type="entry name" value="WD40_4"/>
    <property type="match status" value="2"/>
</dbReference>
<feature type="domain" description="DUF1899" evidence="11">
    <location>
        <begin position="473"/>
        <end position="538"/>
    </location>
</feature>
<proteinExistence type="inferred from homology"/>
<name>A0AAN0JHQ1_AMPQE</name>
<feature type="domain" description="DUF1899" evidence="11">
    <location>
        <begin position="3"/>
        <end position="67"/>
    </location>
</feature>
<dbReference type="FunFam" id="2.130.10.10:FF:000076">
    <property type="entry name" value="Coronin"/>
    <property type="match status" value="1"/>
</dbReference>
<dbReference type="InterPro" id="IPR015505">
    <property type="entry name" value="Coronin"/>
</dbReference>
<dbReference type="PANTHER" id="PTHR10856">
    <property type="entry name" value="CORONIN"/>
    <property type="match status" value="1"/>
</dbReference>
<dbReference type="InterPro" id="IPR036322">
    <property type="entry name" value="WD40_repeat_dom_sf"/>
</dbReference>
<feature type="region of interest" description="Disordered" evidence="10">
    <location>
        <begin position="908"/>
        <end position="935"/>
    </location>
</feature>
<keyword evidence="3" id="KW-0963">Cytoplasm</keyword>
<feature type="repeat" description="WD" evidence="8">
    <location>
        <begin position="597"/>
        <end position="639"/>
    </location>
</feature>
<sequence>MSRFKTSKYRNAFSRVFKKEEWIHDLSVGSNLKSNCTNIKASVLYTAFIHNSTSVGSVAVLPLESSGRNSSFPTVAGHSGLVSDFAFSPFDDTLLATGAEDGLIKIWQLPSDPASVTSDFSSSTASCTLKPAQGVGIETLHFNPVASDVLASTAGHSVSIWDVNKQQEKYISKHNSSIVQNFCWNGSGSLLATVAKETEKRQKRLLIVDPRADTISGEVYEHSQNKDSYVTWLGDTNYFVSTGYSSSSTVELALWDTANLARPLAKQSLGSGSGLPMAFYDEDTLMLFAAVKGETSVCFYEFSGGSLSMAPNAYRGSTQQKGVTMIPKRGVNVMSGEIDRLLVLTQNAIIPVGFHVQRRSYSEFHADLYPETSGTDPAMSSDDWFGGATGIVEKISLDPSKRRKKETPKPIVKKEEEKPVEKKETKPTEAKREETVDKKEEKKKEIMTKTSTEETDQSPAPAPVAAAPPKALNIVRSSKVRYIEGYQLHKSTFLEKIPSLCKSIPGDSDGFAANRDRVAVALAGAGNRIAIFELNKAGRVDTSEIFTVQNVAGIMDFAFDPFNNARLVVACDDGSIKVWDIPKDGMKESLTQPSFSLTGHYEKPNVIKFHPIAKDILASAGYDGKIFIWDVDKASIEITIEPPEPVFCLSWSPDGSCLASLGKDHMIRVYKPRESTSPVDTGPGPVGSRGARLVWLDNSYFVISGFSKSSERQVLLYKYKSLDSPLSTLPFQVSPATMKVHYDPDIRLLYLTGKGDRVVNTIEFSPNDKPYLFSASLFSLPTAHQDIQFLPDPKDICDVKKVEVCRGVRLCSSTVEPIGFKIPRVKTEYFQDDLFCDTLVTWKAGIGAREWLDGANGSLETVSLKPEGMKPLSEAPKPAPGSNVLKYSSKVLHQKSDQEKKEELIAAMINKMGDKDDEPLPQDDVDGVDSDEWVR</sequence>
<reference evidence="13" key="1">
    <citation type="journal article" date="2010" name="Nature">
        <title>The Amphimedon queenslandica genome and the evolution of animal complexity.</title>
        <authorList>
            <person name="Srivastava M."/>
            <person name="Simakov O."/>
            <person name="Chapman J."/>
            <person name="Fahey B."/>
            <person name="Gauthier M.E."/>
            <person name="Mitros T."/>
            <person name="Richards G.S."/>
            <person name="Conaco C."/>
            <person name="Dacre M."/>
            <person name="Hellsten U."/>
            <person name="Larroux C."/>
            <person name="Putnam N.H."/>
            <person name="Stanke M."/>
            <person name="Adamska M."/>
            <person name="Darling A."/>
            <person name="Degnan S.M."/>
            <person name="Oakley T.H."/>
            <person name="Plachetzki D.C."/>
            <person name="Zhai Y."/>
            <person name="Adamski M."/>
            <person name="Calcino A."/>
            <person name="Cummins S.F."/>
            <person name="Goodstein D.M."/>
            <person name="Harris C."/>
            <person name="Jackson D.J."/>
            <person name="Leys S.P."/>
            <person name="Shu S."/>
            <person name="Woodcroft B.J."/>
            <person name="Vervoort M."/>
            <person name="Kosik K.S."/>
            <person name="Manning G."/>
            <person name="Degnan B.M."/>
            <person name="Rokhsar D.S."/>
        </authorList>
    </citation>
    <scope>NUCLEOTIDE SEQUENCE [LARGE SCALE GENOMIC DNA]</scope>
</reference>
<keyword evidence="5 9" id="KW-0677">Repeat</keyword>
<evidence type="ECO:0000256" key="4">
    <source>
        <dbReference type="ARBA" id="ARBA00022574"/>
    </source>
</evidence>
<evidence type="ECO:0000256" key="3">
    <source>
        <dbReference type="ARBA" id="ARBA00022490"/>
    </source>
</evidence>
<dbReference type="InterPro" id="IPR015048">
    <property type="entry name" value="DUF1899"/>
</dbReference>
<dbReference type="AlphaFoldDB" id="A0AAN0JHQ1"/>
<dbReference type="SMART" id="SM01167">
    <property type="entry name" value="DUF1900"/>
    <property type="match status" value="2"/>
</dbReference>
<dbReference type="RefSeq" id="XP_019856321.1">
    <property type="nucleotide sequence ID" value="XM_020000762.1"/>
</dbReference>
<evidence type="ECO:0000256" key="9">
    <source>
        <dbReference type="RuleBase" id="RU280818"/>
    </source>
</evidence>
<comment type="function">
    <text evidence="7">F-actin regulator involved in anterograde Golgi to endosome transport: upon ubiquitination via 'Lys-33'-linked ubiquitin chains by the BCR(KLHL20) E3 ubiquitin ligase complex, interacts with EPS15 and localizes to the trans-Golgi network, where it promotes actin polymerization, thereby facilitating post-Golgi trafficking. May play a role in the maintenance of the Golgi apparatus morphology.</text>
</comment>
<evidence type="ECO:0000256" key="6">
    <source>
        <dbReference type="ARBA" id="ARBA00023203"/>
    </source>
</evidence>
<dbReference type="InterPro" id="IPR020472">
    <property type="entry name" value="WD40_PAC1"/>
</dbReference>
<dbReference type="SUPFAM" id="SSF50978">
    <property type="entry name" value="WD40 repeat-like"/>
    <property type="match status" value="2"/>
</dbReference>
<evidence type="ECO:0000313" key="13">
    <source>
        <dbReference type="Proteomes" id="UP000007879"/>
    </source>
</evidence>
<dbReference type="Gene3D" id="2.130.10.10">
    <property type="entry name" value="YVTN repeat-like/Quinoprotein amine dehydrogenase"/>
    <property type="match status" value="2"/>
</dbReference>
<evidence type="ECO:0000256" key="7">
    <source>
        <dbReference type="ARBA" id="ARBA00024838"/>
    </source>
</evidence>
<dbReference type="KEGG" id="aqu:100637725"/>
<feature type="compositionally biased region" description="Basic and acidic residues" evidence="10">
    <location>
        <begin position="412"/>
        <end position="447"/>
    </location>
</feature>
<keyword evidence="13" id="KW-1185">Reference proteome</keyword>
<keyword evidence="6" id="KW-0009">Actin-binding</keyword>
<dbReference type="Proteomes" id="UP000007879">
    <property type="component" value="Unassembled WGS sequence"/>
</dbReference>
<dbReference type="PANTHER" id="PTHR10856:SF20">
    <property type="entry name" value="CORONIN-7"/>
    <property type="match status" value="1"/>
</dbReference>
<dbReference type="GO" id="GO:0003779">
    <property type="term" value="F:actin binding"/>
    <property type="evidence" value="ECO:0007669"/>
    <property type="project" value="UniProtKB-KW"/>
</dbReference>
<dbReference type="InterPro" id="IPR001680">
    <property type="entry name" value="WD40_rpt"/>
</dbReference>
<dbReference type="GO" id="GO:0005737">
    <property type="term" value="C:cytoplasm"/>
    <property type="evidence" value="ECO:0007669"/>
    <property type="project" value="UniProtKB-SubCell"/>
</dbReference>
<comment type="similarity">
    <text evidence="2 9">Belongs to the WD repeat coronin family.</text>
</comment>
<feature type="region of interest" description="Disordered" evidence="10">
    <location>
        <begin position="396"/>
        <end position="467"/>
    </location>
</feature>
<protein>
    <recommendedName>
        <fullName evidence="9">Coronin</fullName>
    </recommendedName>
</protein>
<keyword evidence="4 8" id="KW-0853">WD repeat</keyword>
<evidence type="ECO:0000259" key="11">
    <source>
        <dbReference type="SMART" id="SM01166"/>
    </source>
</evidence>
<comment type="subcellular location">
    <subcellularLocation>
        <location evidence="1">Cytoplasm</location>
    </subcellularLocation>
</comment>
<feature type="repeat" description="WD" evidence="8">
    <location>
        <begin position="75"/>
        <end position="117"/>
    </location>
</feature>
<dbReference type="InterPro" id="IPR015943">
    <property type="entry name" value="WD40/YVTN_repeat-like_dom_sf"/>
</dbReference>
<dbReference type="GeneID" id="100637725"/>
<evidence type="ECO:0000256" key="2">
    <source>
        <dbReference type="ARBA" id="ARBA00009482"/>
    </source>
</evidence>
<feature type="compositionally biased region" description="Acidic residues" evidence="10">
    <location>
        <begin position="915"/>
        <end position="935"/>
    </location>
</feature>
<evidence type="ECO:0000256" key="1">
    <source>
        <dbReference type="ARBA" id="ARBA00004496"/>
    </source>
</evidence>
<dbReference type="Pfam" id="PF00400">
    <property type="entry name" value="WD40"/>
    <property type="match status" value="4"/>
</dbReference>
<dbReference type="EnsemblMetazoa" id="XM_020000762.1">
    <property type="protein sequence ID" value="XP_019856321.1"/>
    <property type="gene ID" value="LOC100637725"/>
</dbReference>
<dbReference type="SMART" id="SM00320">
    <property type="entry name" value="WD40"/>
    <property type="match status" value="6"/>
</dbReference>
<dbReference type="InterPro" id="IPR019775">
    <property type="entry name" value="WD40_repeat_CS"/>
</dbReference>
<dbReference type="PROSITE" id="PS50294">
    <property type="entry name" value="WD_REPEATS_REGION"/>
    <property type="match status" value="2"/>
</dbReference>
<accession>A0AAN0JHQ1</accession>
<dbReference type="PROSITE" id="PS00678">
    <property type="entry name" value="WD_REPEATS_1"/>
    <property type="match status" value="1"/>
</dbReference>
<organism evidence="12 13">
    <name type="scientific">Amphimedon queenslandica</name>
    <name type="common">Sponge</name>
    <dbReference type="NCBI Taxonomy" id="400682"/>
    <lineage>
        <taxon>Eukaryota</taxon>
        <taxon>Metazoa</taxon>
        <taxon>Porifera</taxon>
        <taxon>Demospongiae</taxon>
        <taxon>Heteroscleromorpha</taxon>
        <taxon>Haplosclerida</taxon>
        <taxon>Niphatidae</taxon>
        <taxon>Amphimedon</taxon>
    </lineage>
</organism>
<dbReference type="PRINTS" id="PR00320">
    <property type="entry name" value="GPROTEINBRPT"/>
</dbReference>
<evidence type="ECO:0000256" key="10">
    <source>
        <dbReference type="SAM" id="MobiDB-lite"/>
    </source>
</evidence>
<dbReference type="PROSITE" id="PS50082">
    <property type="entry name" value="WD_REPEATS_2"/>
    <property type="match status" value="2"/>
</dbReference>
<reference evidence="12" key="2">
    <citation type="submission" date="2024-06" db="UniProtKB">
        <authorList>
            <consortium name="EnsemblMetazoa"/>
        </authorList>
    </citation>
    <scope>IDENTIFICATION</scope>
</reference>
<dbReference type="SMART" id="SM01166">
    <property type="entry name" value="DUF1899"/>
    <property type="match status" value="2"/>
</dbReference>
<evidence type="ECO:0000313" key="12">
    <source>
        <dbReference type="EnsemblMetazoa" id="XP_019856321.1"/>
    </source>
</evidence>
<evidence type="ECO:0000256" key="8">
    <source>
        <dbReference type="PROSITE-ProRule" id="PRU00221"/>
    </source>
</evidence>
<evidence type="ECO:0000256" key="5">
    <source>
        <dbReference type="ARBA" id="ARBA00022737"/>
    </source>
</evidence>
<dbReference type="Pfam" id="PF08953">
    <property type="entry name" value="DUF1899"/>
    <property type="match status" value="2"/>
</dbReference>